<name>A0A8J5X3E6_DIALT</name>
<dbReference type="EMBL" id="JAGTXO010000073">
    <property type="protein sequence ID" value="KAG8457351.1"/>
    <property type="molecule type" value="Genomic_DNA"/>
</dbReference>
<accession>A0A8J5X3E6</accession>
<evidence type="ECO:0000256" key="1">
    <source>
        <dbReference type="ARBA" id="ARBA00004128"/>
    </source>
</evidence>
<evidence type="ECO:0000256" key="3">
    <source>
        <dbReference type="ARBA" id="ARBA00022692"/>
    </source>
</evidence>
<dbReference type="Proteomes" id="UP000751190">
    <property type="component" value="Unassembled WGS sequence"/>
</dbReference>
<evidence type="ECO:0000256" key="2">
    <source>
        <dbReference type="ARBA" id="ARBA00022554"/>
    </source>
</evidence>
<protein>
    <recommendedName>
        <fullName evidence="8">SPX domain-containing protein</fullName>
    </recommendedName>
</protein>
<dbReference type="PANTHER" id="PTHR46140">
    <property type="entry name" value="VACUOLAR TRANSPORTER CHAPERONE 1-RELATED"/>
    <property type="match status" value="1"/>
</dbReference>
<feature type="transmembrane region" description="Helical" evidence="7">
    <location>
        <begin position="590"/>
        <end position="613"/>
    </location>
</feature>
<evidence type="ECO:0000256" key="6">
    <source>
        <dbReference type="SAM" id="Coils"/>
    </source>
</evidence>
<organism evidence="9 10">
    <name type="scientific">Diacronema lutheri</name>
    <name type="common">Unicellular marine alga</name>
    <name type="synonym">Monochrysis lutheri</name>
    <dbReference type="NCBI Taxonomy" id="2081491"/>
    <lineage>
        <taxon>Eukaryota</taxon>
        <taxon>Haptista</taxon>
        <taxon>Haptophyta</taxon>
        <taxon>Pavlovophyceae</taxon>
        <taxon>Pavlovales</taxon>
        <taxon>Pavlovaceae</taxon>
        <taxon>Diacronema</taxon>
    </lineage>
</organism>
<keyword evidence="6" id="KW-0175">Coiled coil</keyword>
<keyword evidence="5 7" id="KW-0472">Membrane</keyword>
<dbReference type="InterPro" id="IPR004331">
    <property type="entry name" value="SPX_dom"/>
</dbReference>
<dbReference type="CDD" id="cd14447">
    <property type="entry name" value="SPX"/>
    <property type="match status" value="1"/>
</dbReference>
<feature type="transmembrane region" description="Helical" evidence="7">
    <location>
        <begin position="564"/>
        <end position="584"/>
    </location>
</feature>
<dbReference type="PANTHER" id="PTHR46140:SF1">
    <property type="entry name" value="VACUOLAR TRANSPORTER CHAPERONE COMPLEX SUBUNIT 4-RELATED"/>
    <property type="match status" value="1"/>
</dbReference>
<evidence type="ECO:0000313" key="9">
    <source>
        <dbReference type="EMBL" id="KAG8457351.1"/>
    </source>
</evidence>
<keyword evidence="10" id="KW-1185">Reference proteome</keyword>
<feature type="transmembrane region" description="Helical" evidence="7">
    <location>
        <begin position="633"/>
        <end position="654"/>
    </location>
</feature>
<feature type="domain" description="SPX" evidence="8">
    <location>
        <begin position="1"/>
        <end position="164"/>
    </location>
</feature>
<sequence>MKFGHKLLEMRTPEWASFYPDYDGLKKMLLEMAKTGQNRAIRGRADLGTHSIGGTEERIKAAGPSEIEFMRRLEGEIDKVSKHYTKEAGQLKRRVEELEQRYASAAASGLNGADIIDITNDVERCETTLLKIDEFVNLSYSALIKILKKHDKHSSCPILLAYSVKLQDAPFLREKLTHVIMVLSNLNAKLMGKEAKTEAQFDPNQAGGTSFMRKTTKYWVRMRDLTRVKCIILKQLPVYKFTEGDADSDRVTSVYFDNDNLDLYTGRLHKTPGAIAVRMRWYGADPTDDTPVYVERKVHNEAWYGGESVKERFSLPDKDVQAYLEGRITPAGVRDILRADKSFKGDLEAAVKLAAEVQGHVLNKKLKPMLRTQYMRTAFQKKGDATVRSSLDTELCMALEPVEKGQYRYKGGLTPEQICQFPHGVLEVKLQLQGDQQTPAWVNDLLESGLLTEVNKFGKFVHGLAALLPASRVKELPYWFHLVNAEEEGEAKQDADAEDFVPAGKPRAATAYQSATRYTPPEPSCLEYVAKLFLHWSRPTAFQKVNTGKLVVEPKVYFANERTFLVWGSLCTQLGSIAVGILAISFHRPAVMRVGIMLSGLTFLFFLYALVSFQRRAHGLRMRSTDAPYDDRFGPTMVALVMCVALVLNAYISISQGVQPLP</sequence>
<dbReference type="InterPro" id="IPR003807">
    <property type="entry name" value="DUF202"/>
</dbReference>
<keyword evidence="4 7" id="KW-1133">Transmembrane helix</keyword>
<dbReference type="CDD" id="cd07751">
    <property type="entry name" value="PolyPPase_VTC4_like"/>
    <property type="match status" value="1"/>
</dbReference>
<proteinExistence type="predicted"/>
<dbReference type="GO" id="GO:0006799">
    <property type="term" value="P:polyphosphate biosynthetic process"/>
    <property type="evidence" value="ECO:0007669"/>
    <property type="project" value="UniProtKB-ARBA"/>
</dbReference>
<evidence type="ECO:0000256" key="5">
    <source>
        <dbReference type="ARBA" id="ARBA00023136"/>
    </source>
</evidence>
<evidence type="ECO:0000256" key="7">
    <source>
        <dbReference type="SAM" id="Phobius"/>
    </source>
</evidence>
<dbReference type="Pfam" id="PF09359">
    <property type="entry name" value="VTC"/>
    <property type="match status" value="1"/>
</dbReference>
<evidence type="ECO:0000256" key="4">
    <source>
        <dbReference type="ARBA" id="ARBA00022989"/>
    </source>
</evidence>
<dbReference type="InterPro" id="IPR051572">
    <property type="entry name" value="VTC_Complex_Subunit"/>
</dbReference>
<reference evidence="9" key="1">
    <citation type="submission" date="2021-05" db="EMBL/GenBank/DDBJ databases">
        <title>The genome of the haptophyte Pavlova lutheri (Diacronema luteri, Pavlovales) - a model for lipid biosynthesis in eukaryotic algae.</title>
        <authorList>
            <person name="Hulatt C.J."/>
            <person name="Posewitz M.C."/>
        </authorList>
    </citation>
    <scope>NUCLEOTIDE SEQUENCE</scope>
    <source>
        <strain evidence="9">NIVA-4/92</strain>
    </source>
</reference>
<evidence type="ECO:0000259" key="8">
    <source>
        <dbReference type="PROSITE" id="PS51382"/>
    </source>
</evidence>
<dbReference type="Gene3D" id="3.20.100.30">
    <property type="entry name" value="VTC, catalytic tunnel domain"/>
    <property type="match status" value="1"/>
</dbReference>
<evidence type="ECO:0000313" key="10">
    <source>
        <dbReference type="Proteomes" id="UP000751190"/>
    </source>
</evidence>
<comment type="subcellular location">
    <subcellularLocation>
        <location evidence="1">Vacuole membrane</location>
        <topology evidence="1">Multi-pass membrane protein</topology>
    </subcellularLocation>
</comment>
<dbReference type="GO" id="GO:0005774">
    <property type="term" value="C:vacuolar membrane"/>
    <property type="evidence" value="ECO:0007669"/>
    <property type="project" value="UniProtKB-SubCell"/>
</dbReference>
<dbReference type="OrthoDB" id="6493944at2759"/>
<dbReference type="AlphaFoldDB" id="A0A8J5X3E6"/>
<gene>
    <name evidence="9" type="ORF">KFE25_014080</name>
</gene>
<dbReference type="OMA" id="NVNAYMR"/>
<keyword evidence="3 7" id="KW-0812">Transmembrane</keyword>
<keyword evidence="2" id="KW-0926">Vacuole</keyword>
<dbReference type="PROSITE" id="PS51382">
    <property type="entry name" value="SPX"/>
    <property type="match status" value="1"/>
</dbReference>
<dbReference type="InterPro" id="IPR018966">
    <property type="entry name" value="VTC_domain"/>
</dbReference>
<feature type="coiled-coil region" evidence="6">
    <location>
        <begin position="81"/>
        <end position="108"/>
    </location>
</feature>
<dbReference type="Pfam" id="PF02656">
    <property type="entry name" value="DUF202"/>
    <property type="match status" value="1"/>
</dbReference>
<dbReference type="InterPro" id="IPR042267">
    <property type="entry name" value="VTC_sf"/>
</dbReference>
<comment type="caution">
    <text evidence="9">The sequence shown here is derived from an EMBL/GenBank/DDBJ whole genome shotgun (WGS) entry which is preliminary data.</text>
</comment>